<proteinExistence type="predicted"/>
<evidence type="ECO:0000313" key="2">
    <source>
        <dbReference type="EMBL" id="KAJ8387152.1"/>
    </source>
</evidence>
<dbReference type="InterPro" id="IPR043128">
    <property type="entry name" value="Rev_trsase/Diguanyl_cyclase"/>
</dbReference>
<organism evidence="2 3">
    <name type="scientific">Aldrovandia affinis</name>
    <dbReference type="NCBI Taxonomy" id="143900"/>
    <lineage>
        <taxon>Eukaryota</taxon>
        <taxon>Metazoa</taxon>
        <taxon>Chordata</taxon>
        <taxon>Craniata</taxon>
        <taxon>Vertebrata</taxon>
        <taxon>Euteleostomi</taxon>
        <taxon>Actinopterygii</taxon>
        <taxon>Neopterygii</taxon>
        <taxon>Teleostei</taxon>
        <taxon>Notacanthiformes</taxon>
        <taxon>Halosauridae</taxon>
        <taxon>Aldrovandia</taxon>
    </lineage>
</organism>
<keyword evidence="3" id="KW-1185">Reference proteome</keyword>
<dbReference type="EMBL" id="JAINUG010000216">
    <property type="protein sequence ID" value="KAJ8387152.1"/>
    <property type="molecule type" value="Genomic_DNA"/>
</dbReference>
<protein>
    <recommendedName>
        <fullName evidence="1">Reverse transcriptase/retrotransposon-derived protein RNase H-like domain-containing protein</fullName>
    </recommendedName>
</protein>
<evidence type="ECO:0000313" key="3">
    <source>
        <dbReference type="Proteomes" id="UP001221898"/>
    </source>
</evidence>
<dbReference type="InterPro" id="IPR041577">
    <property type="entry name" value="RT_RNaseH_2"/>
</dbReference>
<gene>
    <name evidence="2" type="ORF">AAFF_G00159640</name>
</gene>
<evidence type="ECO:0000259" key="1">
    <source>
        <dbReference type="Pfam" id="PF17919"/>
    </source>
</evidence>
<dbReference type="InterPro" id="IPR051320">
    <property type="entry name" value="Viral_Replic_Matur_Polypro"/>
</dbReference>
<name>A0AAD7RN36_9TELE</name>
<dbReference type="InterPro" id="IPR043502">
    <property type="entry name" value="DNA/RNA_pol_sf"/>
</dbReference>
<accession>A0AAD7RN36</accession>
<dbReference type="PANTHER" id="PTHR33064">
    <property type="entry name" value="POL PROTEIN"/>
    <property type="match status" value="1"/>
</dbReference>
<comment type="caution">
    <text evidence="2">The sequence shown here is derived from an EMBL/GenBank/DDBJ whole genome shotgun (WGS) entry which is preliminary data.</text>
</comment>
<dbReference type="Gene3D" id="3.30.70.270">
    <property type="match status" value="1"/>
</dbReference>
<dbReference type="Proteomes" id="UP001221898">
    <property type="component" value="Unassembled WGS sequence"/>
</dbReference>
<dbReference type="AlphaFoldDB" id="A0AAD7RN36"/>
<sequence>MEKVLQPVPASACVVYLDNILVHASTYAAALTNLRTVFELIAKVNLRLTPLTEKGQRFTWLPASQDAFHHLCKALITAPILAIPDPTKPFILDTDASNDGAGAILSQAVKQLEAQWGSLHLHDDMLYHRWSDLAQGIIRM</sequence>
<feature type="domain" description="Reverse transcriptase/retrotransposon-derived protein RNase H-like" evidence="1">
    <location>
        <begin position="60"/>
        <end position="110"/>
    </location>
</feature>
<reference evidence="2" key="1">
    <citation type="journal article" date="2023" name="Science">
        <title>Genome structures resolve the early diversification of teleost fishes.</title>
        <authorList>
            <person name="Parey E."/>
            <person name="Louis A."/>
            <person name="Montfort J."/>
            <person name="Bouchez O."/>
            <person name="Roques C."/>
            <person name="Iampietro C."/>
            <person name="Lluch J."/>
            <person name="Castinel A."/>
            <person name="Donnadieu C."/>
            <person name="Desvignes T."/>
            <person name="Floi Bucao C."/>
            <person name="Jouanno E."/>
            <person name="Wen M."/>
            <person name="Mejri S."/>
            <person name="Dirks R."/>
            <person name="Jansen H."/>
            <person name="Henkel C."/>
            <person name="Chen W.J."/>
            <person name="Zahm M."/>
            <person name="Cabau C."/>
            <person name="Klopp C."/>
            <person name="Thompson A.W."/>
            <person name="Robinson-Rechavi M."/>
            <person name="Braasch I."/>
            <person name="Lecointre G."/>
            <person name="Bobe J."/>
            <person name="Postlethwait J.H."/>
            <person name="Berthelot C."/>
            <person name="Roest Crollius H."/>
            <person name="Guiguen Y."/>
        </authorList>
    </citation>
    <scope>NUCLEOTIDE SEQUENCE</scope>
    <source>
        <strain evidence="2">NC1722</strain>
    </source>
</reference>
<dbReference type="PANTHER" id="PTHR33064:SF37">
    <property type="entry name" value="RIBONUCLEASE H"/>
    <property type="match status" value="1"/>
</dbReference>
<dbReference type="Pfam" id="PF17919">
    <property type="entry name" value="RT_RNaseH_2"/>
    <property type="match status" value="1"/>
</dbReference>
<dbReference type="SUPFAM" id="SSF56672">
    <property type="entry name" value="DNA/RNA polymerases"/>
    <property type="match status" value="1"/>
</dbReference>